<reference evidence="1" key="1">
    <citation type="submission" date="2015-01" db="EMBL/GenBank/DDBJ databases">
        <title>Novel erm(44)-related macrolide-lincosamide-streptogramin B resistance gene in Staphylococcus saprophyticus.</title>
        <authorList>
            <person name="Wendlandt S."/>
            <person name="Hess S."/>
            <person name="Li J."/>
            <person name="Kadlec K."/>
            <person name="Wang Y."/>
            <person name="Fessler A.T."/>
            <person name="Schwarz S."/>
            <person name="Gallert C."/>
        </authorList>
    </citation>
    <scope>NUCLEOTIDE SEQUENCE</scope>
    <source>
        <strain evidence="1">Ab-7</strain>
    </source>
</reference>
<proteinExistence type="predicted"/>
<dbReference type="AlphaFoldDB" id="A0A1L7RH07"/>
<dbReference type="EMBL" id="LN795824">
    <property type="protein sequence ID" value="CEO43765.1"/>
    <property type="molecule type" value="Genomic_DNA"/>
</dbReference>
<evidence type="ECO:0000313" key="1">
    <source>
        <dbReference type="EMBL" id="CEO43765.1"/>
    </source>
</evidence>
<dbReference type="SUPFAM" id="SSF88659">
    <property type="entry name" value="Sigma3 and sigma4 domains of RNA polymerase sigma factors"/>
    <property type="match status" value="1"/>
</dbReference>
<protein>
    <recommendedName>
        <fullName evidence="2">Sigma-70 family RNA polymerase sigma factor</fullName>
    </recommendedName>
</protein>
<name>A0A1L7RH07_STASA</name>
<dbReference type="InterPro" id="IPR013324">
    <property type="entry name" value="RNA_pol_sigma_r3/r4-like"/>
</dbReference>
<accession>A0A1L7RH07</accession>
<gene>
    <name evidence="1" type="primary">ORF_o60</name>
</gene>
<organism evidence="1">
    <name type="scientific">Staphylococcus saprophyticus</name>
    <dbReference type="NCBI Taxonomy" id="29385"/>
    <lineage>
        <taxon>Bacteria</taxon>
        <taxon>Bacillati</taxon>
        <taxon>Bacillota</taxon>
        <taxon>Bacilli</taxon>
        <taxon>Bacillales</taxon>
        <taxon>Staphylococcaceae</taxon>
        <taxon>Staphylococcus</taxon>
    </lineage>
</organism>
<sequence>MKYDKATVKEFILNYHKTIENNDTRDEEVGIDEFFNVSDQPVNNVLNNNNFEDAIFFNELETIVERVGTDKEFCLFLLLCKGVSYEKIGSIFDVKAPRVRQMFNALLGKLE</sequence>
<evidence type="ECO:0008006" key="2">
    <source>
        <dbReference type="Google" id="ProtNLM"/>
    </source>
</evidence>
<dbReference type="RefSeq" id="WP_069821875.1">
    <property type="nucleotide sequence ID" value="NZ_JBFSXO010000001.1"/>
</dbReference>